<reference evidence="1 2" key="2">
    <citation type="journal article" date="2014" name="Int. J. Syst. Evol. Microbiol.">
        <title>Methanobacterium paludis sp. nov. and a novel strain of Methanobacterium lacus isolated from northern peatlands.</title>
        <authorList>
            <person name="Cadillo-Quiroz H."/>
            <person name="Brauer S.L."/>
            <person name="Goodson N."/>
            <person name="Yavitt J.B."/>
            <person name="Zinder S.H."/>
        </authorList>
    </citation>
    <scope>NUCLEOTIDE SEQUENCE [LARGE SCALE GENOMIC DNA]</scope>
    <source>
        <strain evidence="1 2">AL-21</strain>
    </source>
</reference>
<dbReference type="Proteomes" id="UP000007490">
    <property type="component" value="Chromosome"/>
</dbReference>
<organism evidence="1 2">
    <name type="scientific">Methanobacterium lacus (strain AL-21)</name>
    <dbReference type="NCBI Taxonomy" id="877455"/>
    <lineage>
        <taxon>Archaea</taxon>
        <taxon>Methanobacteriati</taxon>
        <taxon>Methanobacteriota</taxon>
        <taxon>Methanomada group</taxon>
        <taxon>Methanobacteria</taxon>
        <taxon>Methanobacteriales</taxon>
        <taxon>Methanobacteriaceae</taxon>
        <taxon>Methanobacterium</taxon>
    </lineage>
</organism>
<dbReference type="OrthoDB" id="67383at2157"/>
<proteinExistence type="predicted"/>
<sequence length="146" mass="16670" precursor="true">MKTKLLPLLLMVMFAFSVAQPIFASNPQLEDTKIADKFGNPLKDITVNAGETIELQARLYWFYYTVDDSKPVWIPQVVRYLDFYVYKLNANGTNGDLVWSDTAVTNFFTANANPDTFKLEKGNYRLFVKYDGSLKPCNTTAKIYVV</sequence>
<protein>
    <submittedName>
        <fullName evidence="1">Uncharacterized protein</fullName>
    </submittedName>
</protein>
<name>F0T8Y1_METLA</name>
<dbReference type="STRING" id="877455.Metbo_1582"/>
<dbReference type="HOGENOM" id="CLU_1773203_0_0_2"/>
<dbReference type="AlphaFoldDB" id="F0T8Y1"/>
<accession>F0T8Y1</accession>
<evidence type="ECO:0000313" key="2">
    <source>
        <dbReference type="Proteomes" id="UP000007490"/>
    </source>
</evidence>
<reference evidence="2" key="1">
    <citation type="submission" date="2011-02" db="EMBL/GenBank/DDBJ databases">
        <title>Complete sequence of Methanobacterium sp. AL-21.</title>
        <authorList>
            <consortium name="US DOE Joint Genome Institute"/>
            <person name="Lucas S."/>
            <person name="Copeland A."/>
            <person name="Lapidus A."/>
            <person name="Cheng J.-F."/>
            <person name="Goodwin L."/>
            <person name="Pitluck S."/>
            <person name="Chertkov O."/>
            <person name="Detter J.C."/>
            <person name="Han C."/>
            <person name="Tapia R."/>
            <person name="Land M."/>
            <person name="Hauser L."/>
            <person name="Kyrpides N."/>
            <person name="Ivanova N."/>
            <person name="Mikhailova N."/>
            <person name="Pagani I."/>
            <person name="Cadillo-Quiroz H."/>
            <person name="Imachi H."/>
            <person name="Zinder S."/>
            <person name="Liu W."/>
            <person name="Woyke T."/>
        </authorList>
    </citation>
    <scope>NUCLEOTIDE SEQUENCE [LARGE SCALE GENOMIC DNA]</scope>
    <source>
        <strain evidence="2">AL-21</strain>
    </source>
</reference>
<dbReference type="GeneID" id="10278038"/>
<keyword evidence="2" id="KW-1185">Reference proteome</keyword>
<dbReference type="RefSeq" id="WP_013645160.1">
    <property type="nucleotide sequence ID" value="NC_015216.1"/>
</dbReference>
<evidence type="ECO:0000313" key="1">
    <source>
        <dbReference type="EMBL" id="ADZ09809.1"/>
    </source>
</evidence>
<dbReference type="KEGG" id="mel:Metbo_1582"/>
<dbReference type="EMBL" id="CP002551">
    <property type="protein sequence ID" value="ADZ09809.1"/>
    <property type="molecule type" value="Genomic_DNA"/>
</dbReference>
<gene>
    <name evidence="1" type="ordered locus">Metbo_1582</name>
</gene>